<gene>
    <name evidence="8" type="primary">xerC_3</name>
    <name evidence="8" type="ORF">BN983_04182</name>
</gene>
<dbReference type="GO" id="GO:0003677">
    <property type="term" value="F:DNA binding"/>
    <property type="evidence" value="ECO:0007669"/>
    <property type="project" value="UniProtKB-UniRule"/>
</dbReference>
<dbReference type="InterPro" id="IPR013762">
    <property type="entry name" value="Integrase-like_cat_sf"/>
</dbReference>
<evidence type="ECO:0000256" key="2">
    <source>
        <dbReference type="ARBA" id="ARBA00022908"/>
    </source>
</evidence>
<keyword evidence="3 5" id="KW-0238">DNA-binding</keyword>
<dbReference type="InterPro" id="IPR044068">
    <property type="entry name" value="CB"/>
</dbReference>
<dbReference type="InterPro" id="IPR010998">
    <property type="entry name" value="Integrase_recombinase_N"/>
</dbReference>
<dbReference type="Gene3D" id="1.10.150.130">
    <property type="match status" value="1"/>
</dbReference>
<evidence type="ECO:0000256" key="4">
    <source>
        <dbReference type="ARBA" id="ARBA00023172"/>
    </source>
</evidence>
<evidence type="ECO:0000313" key="9">
    <source>
        <dbReference type="Proteomes" id="UP000028868"/>
    </source>
</evidence>
<sequence>MKRRKELSEEELDLIRNKVTEDEALEKFFKDCCLRNLRPATIEYYKNEFHATKKMLKKDLVDIKQEDIEAFIVRSKTQISITTINTRLRALRAFYNYLKKNKLISTNPMKNIKLLRDRQKVIETLDNQEIEKLITIMRNDRTFVSFRNEVILLVFLDTGIRLSELVGIEVEDVATNHIVIRKTKNLYQRIVYLSERTQEQLRKYLVIRGDVDETNKLFINRDNNELKPHSIQTGFTSYGKRAGISKRVSPHTFRHTMAKRMIMAGADAFTLMTILGHSDMTITKKYVYIWGPDIEKKHKQYSALKGLKF</sequence>
<dbReference type="AlphaFoldDB" id="A0A024PAR5"/>
<dbReference type="InterPro" id="IPR050090">
    <property type="entry name" value="Tyrosine_recombinase_XerCD"/>
</dbReference>
<evidence type="ECO:0000256" key="1">
    <source>
        <dbReference type="ARBA" id="ARBA00008857"/>
    </source>
</evidence>
<organism evidence="8 9">
    <name type="scientific">Halobacillus karajensis</name>
    <dbReference type="NCBI Taxonomy" id="195088"/>
    <lineage>
        <taxon>Bacteria</taxon>
        <taxon>Bacillati</taxon>
        <taxon>Bacillota</taxon>
        <taxon>Bacilli</taxon>
        <taxon>Bacillales</taxon>
        <taxon>Bacillaceae</taxon>
        <taxon>Halobacillus</taxon>
    </lineage>
</organism>
<reference evidence="9" key="1">
    <citation type="submission" date="2014-03" db="EMBL/GenBank/DDBJ databases">
        <authorList>
            <person name="Urmite Genomes U."/>
        </authorList>
    </citation>
    <scope>NUCLEOTIDE SEQUENCE [LARGE SCALE GENOMIC DNA]</scope>
    <source>
        <strain evidence="9">HD-03</strain>
    </source>
</reference>
<dbReference type="InterPro" id="IPR004107">
    <property type="entry name" value="Integrase_SAM-like_N"/>
</dbReference>
<reference evidence="8 9" key="2">
    <citation type="submission" date="2014-05" db="EMBL/GenBank/DDBJ databases">
        <title>Draft genome sequence of Halobacillus karajensis HK-03.</title>
        <authorList>
            <person name="Khelaifia S."/>
            <person name="Croce O."/>
            <person name="Lagier J.C."/>
            <person name="Raoult D."/>
        </authorList>
    </citation>
    <scope>NUCLEOTIDE SEQUENCE [LARGE SCALE GENOMIC DNA]</scope>
    <source>
        <strain evidence="8 9">HD-03</strain>
    </source>
</reference>
<dbReference type="SUPFAM" id="SSF56349">
    <property type="entry name" value="DNA breaking-rejoining enzymes"/>
    <property type="match status" value="1"/>
</dbReference>
<feature type="domain" description="Tyr recombinase" evidence="6">
    <location>
        <begin position="120"/>
        <end position="302"/>
    </location>
</feature>
<dbReference type="GO" id="GO:0015074">
    <property type="term" value="P:DNA integration"/>
    <property type="evidence" value="ECO:0007669"/>
    <property type="project" value="UniProtKB-KW"/>
</dbReference>
<dbReference type="InterPro" id="IPR002104">
    <property type="entry name" value="Integrase_catalytic"/>
</dbReference>
<dbReference type="RefSeq" id="WP_035511841.1">
    <property type="nucleotide sequence ID" value="NZ_CCDH010000010.1"/>
</dbReference>
<dbReference type="Gene3D" id="1.10.443.10">
    <property type="entry name" value="Intergrase catalytic core"/>
    <property type="match status" value="1"/>
</dbReference>
<evidence type="ECO:0000256" key="3">
    <source>
        <dbReference type="ARBA" id="ARBA00023125"/>
    </source>
</evidence>
<comment type="similarity">
    <text evidence="1">Belongs to the 'phage' integrase family.</text>
</comment>
<accession>A0A024PAR5</accession>
<protein>
    <submittedName>
        <fullName evidence="8">Tyrosine recombinase XerC</fullName>
    </submittedName>
</protein>
<dbReference type="PANTHER" id="PTHR30349">
    <property type="entry name" value="PHAGE INTEGRASE-RELATED"/>
    <property type="match status" value="1"/>
</dbReference>
<name>A0A024PAR5_9BACI</name>
<proteinExistence type="inferred from homology"/>
<keyword evidence="2" id="KW-0229">DNA integration</keyword>
<feature type="domain" description="Core-binding (CB)" evidence="7">
    <location>
        <begin position="19"/>
        <end position="99"/>
    </location>
</feature>
<evidence type="ECO:0000259" key="7">
    <source>
        <dbReference type="PROSITE" id="PS51900"/>
    </source>
</evidence>
<dbReference type="PROSITE" id="PS51898">
    <property type="entry name" value="TYR_RECOMBINASE"/>
    <property type="match status" value="1"/>
</dbReference>
<evidence type="ECO:0000313" key="8">
    <source>
        <dbReference type="EMBL" id="CDQ25801.1"/>
    </source>
</evidence>
<dbReference type="Pfam" id="PF02899">
    <property type="entry name" value="Phage_int_SAM_1"/>
    <property type="match status" value="1"/>
</dbReference>
<dbReference type="GO" id="GO:0006310">
    <property type="term" value="P:DNA recombination"/>
    <property type="evidence" value="ECO:0007669"/>
    <property type="project" value="UniProtKB-KW"/>
</dbReference>
<evidence type="ECO:0000256" key="5">
    <source>
        <dbReference type="PROSITE-ProRule" id="PRU01248"/>
    </source>
</evidence>
<dbReference type="EMBL" id="CCDI010000011">
    <property type="protein sequence ID" value="CDQ25801.1"/>
    <property type="molecule type" value="Genomic_DNA"/>
</dbReference>
<keyword evidence="4" id="KW-0233">DNA recombination</keyword>
<dbReference type="Pfam" id="PF00589">
    <property type="entry name" value="Phage_integrase"/>
    <property type="match status" value="1"/>
</dbReference>
<dbReference type="Proteomes" id="UP000028868">
    <property type="component" value="Unassembled WGS sequence"/>
</dbReference>
<comment type="caution">
    <text evidence="8">The sequence shown here is derived from an EMBL/GenBank/DDBJ whole genome shotgun (WGS) entry which is preliminary data.</text>
</comment>
<keyword evidence="9" id="KW-1185">Reference proteome</keyword>
<evidence type="ECO:0000259" key="6">
    <source>
        <dbReference type="PROSITE" id="PS51898"/>
    </source>
</evidence>
<dbReference type="InterPro" id="IPR011010">
    <property type="entry name" value="DNA_brk_join_enz"/>
</dbReference>
<dbReference type="PANTHER" id="PTHR30349:SF41">
    <property type="entry name" value="INTEGRASE_RECOMBINASE PROTEIN MJ0367-RELATED"/>
    <property type="match status" value="1"/>
</dbReference>
<dbReference type="PROSITE" id="PS51900">
    <property type="entry name" value="CB"/>
    <property type="match status" value="1"/>
</dbReference>